<accession>A0A508WP61</accession>
<dbReference type="Proteomes" id="UP000507954">
    <property type="component" value="Unassembled WGS sequence"/>
</dbReference>
<dbReference type="AlphaFoldDB" id="A0A508WP61"/>
<evidence type="ECO:0000313" key="1">
    <source>
        <dbReference type="EMBL" id="VTZ59224.1"/>
    </source>
</evidence>
<reference evidence="1" key="1">
    <citation type="submission" date="2019-06" db="EMBL/GenBank/DDBJ databases">
        <authorList>
            <person name="Le Quere A."/>
            <person name="Colella S."/>
        </authorList>
    </citation>
    <scope>NUCLEOTIDE SEQUENCE</scope>
    <source>
        <strain evidence="1">EmedicaeMD41</strain>
    </source>
</reference>
<gene>
    <name evidence="1" type="ORF">EMEDMD4_1020008</name>
</gene>
<organism evidence="1">
    <name type="scientific">Sinorhizobium medicae</name>
    <dbReference type="NCBI Taxonomy" id="110321"/>
    <lineage>
        <taxon>Bacteria</taxon>
        <taxon>Pseudomonadati</taxon>
        <taxon>Pseudomonadota</taxon>
        <taxon>Alphaproteobacteria</taxon>
        <taxon>Hyphomicrobiales</taxon>
        <taxon>Rhizobiaceae</taxon>
        <taxon>Sinorhizobium/Ensifer group</taxon>
        <taxon>Sinorhizobium</taxon>
    </lineage>
</organism>
<name>A0A508WP61_9HYPH</name>
<protein>
    <submittedName>
        <fullName evidence="1">Uncharacterized protein</fullName>
    </submittedName>
</protein>
<sequence length="74" mass="8107">MLYEGISFSSNTLGFFVFQFYCPSHVGGVPSPQAAMLRDPETAHVISPVVAAALCMFRRCAEINEYGLHDALPQ</sequence>
<dbReference type="EMBL" id="CABFNB010000005">
    <property type="protein sequence ID" value="VTZ59224.1"/>
    <property type="molecule type" value="Genomic_DNA"/>
</dbReference>
<proteinExistence type="predicted"/>